<dbReference type="GO" id="GO:0007188">
    <property type="term" value="P:adenylate cyclase-modulating G protein-coupled receptor signaling pathway"/>
    <property type="evidence" value="ECO:0007669"/>
    <property type="project" value="TreeGrafter"/>
</dbReference>
<dbReference type="GO" id="GO:0005737">
    <property type="term" value="C:cytoplasm"/>
    <property type="evidence" value="ECO:0007669"/>
    <property type="project" value="TreeGrafter"/>
</dbReference>
<dbReference type="SUPFAM" id="SSF52540">
    <property type="entry name" value="P-loop containing nucleoside triphosphate hydrolases"/>
    <property type="match status" value="1"/>
</dbReference>
<evidence type="ECO:0000313" key="9">
    <source>
        <dbReference type="EMBL" id="NDV33091.1"/>
    </source>
</evidence>
<dbReference type="Gene3D" id="3.40.50.300">
    <property type="entry name" value="P-loop containing nucleotide triphosphate hydrolases"/>
    <property type="match status" value="1"/>
</dbReference>
<comment type="similarity">
    <text evidence="1">Belongs to the G-alpha family.</text>
</comment>
<dbReference type="GO" id="GO:0046872">
    <property type="term" value="F:metal ion binding"/>
    <property type="evidence" value="ECO:0007669"/>
    <property type="project" value="UniProtKB-KW"/>
</dbReference>
<dbReference type="GO" id="GO:0001664">
    <property type="term" value="F:G protein-coupled receptor binding"/>
    <property type="evidence" value="ECO:0007669"/>
    <property type="project" value="TreeGrafter"/>
</dbReference>
<dbReference type="Gene3D" id="1.10.400.10">
    <property type="entry name" value="GI Alpha 1, domain 2-like"/>
    <property type="match status" value="1"/>
</dbReference>
<dbReference type="Pfam" id="PF00503">
    <property type="entry name" value="G-alpha"/>
    <property type="match status" value="1"/>
</dbReference>
<dbReference type="GO" id="GO:0003924">
    <property type="term" value="F:GTPase activity"/>
    <property type="evidence" value="ECO:0007669"/>
    <property type="project" value="InterPro"/>
</dbReference>
<dbReference type="InterPro" id="IPR001019">
    <property type="entry name" value="Gprotein_alpha_su"/>
</dbReference>
<dbReference type="PANTHER" id="PTHR10218:SF302">
    <property type="entry name" value="GUANINE NUCLEOTIDE-BINDING PROTEIN ALPHA-5 SUBUNIT"/>
    <property type="match status" value="1"/>
</dbReference>
<evidence type="ECO:0000256" key="8">
    <source>
        <dbReference type="PIRSR" id="PIRSR601019-2"/>
    </source>
</evidence>
<dbReference type="EMBL" id="GIBP01004122">
    <property type="protein sequence ID" value="NDV33091.1"/>
    <property type="molecule type" value="Transcribed_RNA"/>
</dbReference>
<feature type="binding site" evidence="7">
    <location>
        <position position="328"/>
    </location>
    <ligand>
        <name>GTP</name>
        <dbReference type="ChEBI" id="CHEBI:37565"/>
    </ligand>
</feature>
<sequence>MCCRGDGEVDNHVIEKDKNISKQLAADKKKLSEEVRLLLLGAGESGKSTIAKQMKILHVGGFNPEEKSEYIHTIHSNIYESVQAIAHASETLEIPINSPEVREIAEAFMEPFTSSSLSPDTAAKITQFYADPQVRAIMERRAEFQLLDNTEYYAREIQRICAKDYVPTEFDVLNSRVQTTGVIETSFNSNGRKFILVDVGGQRSERKKWIHCFENVTGVLFCVGVSSFDQTLYEDNATNRLHEALKLFHEICSSKWFISTAIILFFNKYDLFLKKMKEGKSIATAFPDFQGGSDADKSIAFLTEKFCTLPDAGAPPAKREIYSHVTTATDTEQVNVVFQAVKDFILNQGLKTAGLIA</sequence>
<feature type="binding site" evidence="7">
    <location>
        <begin position="267"/>
        <end position="270"/>
    </location>
    <ligand>
        <name>GTP</name>
        <dbReference type="ChEBI" id="CHEBI:37565"/>
    </ligand>
</feature>
<dbReference type="GO" id="GO:0005525">
    <property type="term" value="F:GTP binding"/>
    <property type="evidence" value="ECO:0007669"/>
    <property type="project" value="UniProtKB-KW"/>
</dbReference>
<dbReference type="FunFam" id="3.40.50.300:FF:002307">
    <property type="entry name" value="Guanine nucleotide-binding protein G(k) subunit alpha"/>
    <property type="match status" value="1"/>
</dbReference>
<evidence type="ECO:0000256" key="1">
    <source>
        <dbReference type="ARBA" id="ARBA00005804"/>
    </source>
</evidence>
<dbReference type="AlphaFoldDB" id="A0A6B2L818"/>
<dbReference type="PROSITE" id="PS51882">
    <property type="entry name" value="G_ALPHA"/>
    <property type="match status" value="1"/>
</dbReference>
<keyword evidence="2 8" id="KW-0479">Metal-binding</keyword>
<dbReference type="SMART" id="SM00275">
    <property type="entry name" value="G_alpha"/>
    <property type="match status" value="1"/>
</dbReference>
<proteinExistence type="inferred from homology"/>
<name>A0A6B2L818_9EUKA</name>
<evidence type="ECO:0000256" key="3">
    <source>
        <dbReference type="ARBA" id="ARBA00022741"/>
    </source>
</evidence>
<dbReference type="SUPFAM" id="SSF47895">
    <property type="entry name" value="Transducin (alpha subunit), insertion domain"/>
    <property type="match status" value="1"/>
</dbReference>
<dbReference type="PRINTS" id="PR00318">
    <property type="entry name" value="GPROTEINA"/>
</dbReference>
<dbReference type="InterPro" id="IPR011025">
    <property type="entry name" value="GproteinA_insert"/>
</dbReference>
<dbReference type="GO" id="GO:0005834">
    <property type="term" value="C:heterotrimeric G-protein complex"/>
    <property type="evidence" value="ECO:0007669"/>
    <property type="project" value="TreeGrafter"/>
</dbReference>
<dbReference type="PANTHER" id="PTHR10218">
    <property type="entry name" value="GTP-BINDING PROTEIN ALPHA SUBUNIT"/>
    <property type="match status" value="1"/>
</dbReference>
<feature type="binding site" evidence="7">
    <location>
        <begin position="198"/>
        <end position="202"/>
    </location>
    <ligand>
        <name>GTP</name>
        <dbReference type="ChEBI" id="CHEBI:37565"/>
    </ligand>
</feature>
<evidence type="ECO:0000256" key="6">
    <source>
        <dbReference type="ARBA" id="ARBA00023224"/>
    </source>
</evidence>
<dbReference type="CDD" id="cd00066">
    <property type="entry name" value="G-alpha"/>
    <property type="match status" value="1"/>
</dbReference>
<feature type="binding site" evidence="8">
    <location>
        <position position="179"/>
    </location>
    <ligand>
        <name>Mg(2+)</name>
        <dbReference type="ChEBI" id="CHEBI:18420"/>
    </ligand>
</feature>
<feature type="binding site" evidence="8">
    <location>
        <position position="48"/>
    </location>
    <ligand>
        <name>Mg(2+)</name>
        <dbReference type="ChEBI" id="CHEBI:18420"/>
    </ligand>
</feature>
<evidence type="ECO:0000256" key="2">
    <source>
        <dbReference type="ARBA" id="ARBA00022723"/>
    </source>
</evidence>
<feature type="binding site" evidence="7">
    <location>
        <begin position="173"/>
        <end position="179"/>
    </location>
    <ligand>
        <name>GTP</name>
        <dbReference type="ChEBI" id="CHEBI:37565"/>
    </ligand>
</feature>
<keyword evidence="5 7" id="KW-0342">GTP-binding</keyword>
<keyword evidence="6" id="KW-0807">Transducer</keyword>
<keyword evidence="4 8" id="KW-0460">Magnesium</keyword>
<accession>A0A6B2L818</accession>
<evidence type="ECO:0000256" key="4">
    <source>
        <dbReference type="ARBA" id="ARBA00022842"/>
    </source>
</evidence>
<feature type="binding site" evidence="7">
    <location>
        <begin position="44"/>
        <end position="49"/>
    </location>
    <ligand>
        <name>GTP</name>
        <dbReference type="ChEBI" id="CHEBI:37565"/>
    </ligand>
</feature>
<reference evidence="9" key="1">
    <citation type="journal article" date="2020" name="J. Eukaryot. Microbiol.">
        <title>De novo Sequencing, Assembly and Annotation of the Transcriptome for the Free-Living Testate Amoeba Arcella intermedia.</title>
        <authorList>
            <person name="Ribeiro G.M."/>
            <person name="Porfirio-Sousa A.L."/>
            <person name="Maurer-Alcala X.X."/>
            <person name="Katz L.A."/>
            <person name="Lahr D.J.G."/>
        </authorList>
    </citation>
    <scope>NUCLEOTIDE SEQUENCE</scope>
</reference>
<organism evidence="9">
    <name type="scientific">Arcella intermedia</name>
    <dbReference type="NCBI Taxonomy" id="1963864"/>
    <lineage>
        <taxon>Eukaryota</taxon>
        <taxon>Amoebozoa</taxon>
        <taxon>Tubulinea</taxon>
        <taxon>Elardia</taxon>
        <taxon>Arcellinida</taxon>
        <taxon>Sphaerothecina</taxon>
        <taxon>Arcellidae</taxon>
        <taxon>Arcella</taxon>
    </lineage>
</organism>
<protein>
    <submittedName>
        <fullName evidence="9">Uncharacterized protein</fullName>
    </submittedName>
</protein>
<evidence type="ECO:0000256" key="5">
    <source>
        <dbReference type="ARBA" id="ARBA00023134"/>
    </source>
</evidence>
<evidence type="ECO:0000256" key="7">
    <source>
        <dbReference type="PIRSR" id="PIRSR601019-1"/>
    </source>
</evidence>
<keyword evidence="3 7" id="KW-0547">Nucleotide-binding</keyword>
<dbReference type="GO" id="GO:0031683">
    <property type="term" value="F:G-protein beta/gamma-subunit complex binding"/>
    <property type="evidence" value="ECO:0007669"/>
    <property type="project" value="InterPro"/>
</dbReference>
<dbReference type="InterPro" id="IPR027417">
    <property type="entry name" value="P-loop_NTPase"/>
</dbReference>